<dbReference type="EMBL" id="BTRK01000005">
    <property type="protein sequence ID" value="GMR51698.1"/>
    <property type="molecule type" value="Genomic_DNA"/>
</dbReference>
<proteinExistence type="predicted"/>
<keyword evidence="6" id="KW-0539">Nucleus</keyword>
<keyword evidence="10" id="KW-1185">Reference proteome</keyword>
<keyword evidence="2" id="KW-0479">Metal-binding</keyword>
<feature type="domain" description="C2H2-type" evidence="8">
    <location>
        <begin position="467"/>
        <end position="488"/>
    </location>
</feature>
<feature type="region of interest" description="Disordered" evidence="7">
    <location>
        <begin position="610"/>
        <end position="632"/>
    </location>
</feature>
<evidence type="ECO:0000313" key="10">
    <source>
        <dbReference type="Proteomes" id="UP001328107"/>
    </source>
</evidence>
<dbReference type="PANTHER" id="PTHR24406">
    <property type="entry name" value="TRANSCRIPTIONAL REPRESSOR CTCFL-RELATED"/>
    <property type="match status" value="1"/>
</dbReference>
<evidence type="ECO:0000256" key="5">
    <source>
        <dbReference type="ARBA" id="ARBA00022833"/>
    </source>
</evidence>
<evidence type="ECO:0000259" key="8">
    <source>
        <dbReference type="PROSITE" id="PS00028"/>
    </source>
</evidence>
<evidence type="ECO:0000313" key="9">
    <source>
        <dbReference type="EMBL" id="GMR51698.1"/>
    </source>
</evidence>
<dbReference type="AlphaFoldDB" id="A0AAN5CVQ8"/>
<sequence>MTDVIQLDSDEEMDESKNAGASIDIVNAVPLDLTSIFGGGPIVASKPNGHSPAVVAARSQPYQRPLTATVRLAHNRSSGGGVVPQRYANHPTNTTPTIRSSTSVTHTTSYQPLPRPPPAAFQQQHTPQPIRGVPTRNGLQNGSMNAIRTSSGGVAGAAAGELMKMRLQMAQNGSYKRVPPREAVSLKPVPVVMAEEVSLERLKNYAFDAERAGVPVRGVPDGVMNSQRFRCTYTNGTTVQCNALIYGNVNFMNHVWSHVAVWKPTDDDVEKVRWRHGLRRSTTDGYTRKQQGKTDVDALSTCSQCMARFEYPFQMQIHYTRAHSRLKQAVVGNTCAICEKEVGDERSVTSLKHHLAIHHSRDAPYRCPCCTYKCNIRLHLYDHFCRRHAHHTTLMCPFCSYFKTVEVPQTKHKKRFHIIKCREFVMHMKKHESVADKKDINRSNPEVGSLVAFNAMEAATNKRRIACDKCAQCFTKTEDRIIHINQMHVPLNVNYEVRARAMETRNRRPSELVLLSTGKYTMCDECKKKQPQDRNRKCAACARVIFSLDAMAAKNIAYSDNVIRPDVRALATAPVEKGKCQCRFESSSANLLAAHFIACRRRIRVALKEEEEGKEKKKEEPMEQTSEEQKREKEELALFAVQTEQTPADFEKVQATIESLQQELADAVVARIKERDAPPVPTVNKRQPKTYVPIKDPDAMDQLEERLHSIAITQEAMKFRCRIERNDMAKSEKQFKEIMARREEEE</sequence>
<protein>
    <recommendedName>
        <fullName evidence="8">C2H2-type domain-containing protein</fullName>
    </recommendedName>
</protein>
<comment type="subcellular location">
    <subcellularLocation>
        <location evidence="1">Nucleus</location>
    </subcellularLocation>
</comment>
<keyword evidence="3" id="KW-0677">Repeat</keyword>
<comment type="caution">
    <text evidence="9">The sequence shown here is derived from an EMBL/GenBank/DDBJ whole genome shotgun (WGS) entry which is preliminary data.</text>
</comment>
<gene>
    <name evidence="9" type="ORF">PMAYCL1PPCAC_21893</name>
</gene>
<evidence type="ECO:0000256" key="7">
    <source>
        <dbReference type="SAM" id="MobiDB-lite"/>
    </source>
</evidence>
<keyword evidence="5" id="KW-0862">Zinc</keyword>
<feature type="region of interest" description="Disordered" evidence="7">
    <location>
        <begin position="76"/>
        <end position="111"/>
    </location>
</feature>
<evidence type="ECO:0000256" key="4">
    <source>
        <dbReference type="ARBA" id="ARBA00022771"/>
    </source>
</evidence>
<name>A0AAN5CVQ8_9BILA</name>
<evidence type="ECO:0000256" key="6">
    <source>
        <dbReference type="ARBA" id="ARBA00023242"/>
    </source>
</evidence>
<dbReference type="GO" id="GO:0008270">
    <property type="term" value="F:zinc ion binding"/>
    <property type="evidence" value="ECO:0007669"/>
    <property type="project" value="UniProtKB-KW"/>
</dbReference>
<evidence type="ECO:0000256" key="1">
    <source>
        <dbReference type="ARBA" id="ARBA00004123"/>
    </source>
</evidence>
<dbReference type="InterPro" id="IPR013087">
    <property type="entry name" value="Znf_C2H2_type"/>
</dbReference>
<keyword evidence="4" id="KW-0863">Zinc-finger</keyword>
<reference evidence="10" key="1">
    <citation type="submission" date="2022-10" db="EMBL/GenBank/DDBJ databases">
        <title>Genome assembly of Pristionchus species.</title>
        <authorList>
            <person name="Yoshida K."/>
            <person name="Sommer R.J."/>
        </authorList>
    </citation>
    <scope>NUCLEOTIDE SEQUENCE [LARGE SCALE GENOMIC DNA]</scope>
    <source>
        <strain evidence="10">RS5460</strain>
    </source>
</reference>
<evidence type="ECO:0000256" key="2">
    <source>
        <dbReference type="ARBA" id="ARBA00022723"/>
    </source>
</evidence>
<dbReference type="Proteomes" id="UP001328107">
    <property type="component" value="Unassembled WGS sequence"/>
</dbReference>
<dbReference type="GO" id="GO:0005634">
    <property type="term" value="C:nucleus"/>
    <property type="evidence" value="ECO:0007669"/>
    <property type="project" value="UniProtKB-SubCell"/>
</dbReference>
<dbReference type="InterPro" id="IPR050888">
    <property type="entry name" value="ZnF_C2H2-type_TF"/>
</dbReference>
<dbReference type="PROSITE" id="PS00028">
    <property type="entry name" value="ZINC_FINGER_C2H2_1"/>
    <property type="match status" value="2"/>
</dbReference>
<feature type="domain" description="C2H2-type" evidence="8">
    <location>
        <begin position="302"/>
        <end position="323"/>
    </location>
</feature>
<evidence type="ECO:0000256" key="3">
    <source>
        <dbReference type="ARBA" id="ARBA00022737"/>
    </source>
</evidence>
<feature type="compositionally biased region" description="Polar residues" evidence="7">
    <location>
        <begin position="90"/>
        <end position="111"/>
    </location>
</feature>
<dbReference type="SMART" id="SM00355">
    <property type="entry name" value="ZnF_C2H2"/>
    <property type="match status" value="5"/>
</dbReference>
<accession>A0AAN5CVQ8</accession>
<organism evidence="9 10">
    <name type="scientific">Pristionchus mayeri</name>
    <dbReference type="NCBI Taxonomy" id="1317129"/>
    <lineage>
        <taxon>Eukaryota</taxon>
        <taxon>Metazoa</taxon>
        <taxon>Ecdysozoa</taxon>
        <taxon>Nematoda</taxon>
        <taxon>Chromadorea</taxon>
        <taxon>Rhabditida</taxon>
        <taxon>Rhabditina</taxon>
        <taxon>Diplogasteromorpha</taxon>
        <taxon>Diplogasteroidea</taxon>
        <taxon>Neodiplogasteridae</taxon>
        <taxon>Pristionchus</taxon>
    </lineage>
</organism>